<accession>A0AAE0IEQ3</accession>
<feature type="transmembrane region" description="Helical" evidence="6">
    <location>
        <begin position="399"/>
        <end position="422"/>
    </location>
</feature>
<name>A0AAE0IEQ3_9PEZI</name>
<dbReference type="InterPro" id="IPR020846">
    <property type="entry name" value="MFS_dom"/>
</dbReference>
<dbReference type="InterPro" id="IPR036259">
    <property type="entry name" value="MFS_trans_sf"/>
</dbReference>
<dbReference type="AlphaFoldDB" id="A0AAE0IEQ3"/>
<feature type="transmembrane region" description="Helical" evidence="6">
    <location>
        <begin position="429"/>
        <end position="450"/>
    </location>
</feature>
<feature type="region of interest" description="Disordered" evidence="5">
    <location>
        <begin position="71"/>
        <end position="90"/>
    </location>
</feature>
<feature type="region of interest" description="Disordered" evidence="5">
    <location>
        <begin position="593"/>
        <end position="618"/>
    </location>
</feature>
<feature type="compositionally biased region" description="Basic and acidic residues" evidence="5">
    <location>
        <begin position="593"/>
        <end position="607"/>
    </location>
</feature>
<proteinExistence type="predicted"/>
<keyword evidence="9" id="KW-1185">Reference proteome</keyword>
<feature type="transmembrane region" description="Helical" evidence="6">
    <location>
        <begin position="462"/>
        <end position="484"/>
    </location>
</feature>
<comment type="subcellular location">
    <subcellularLocation>
        <location evidence="1">Membrane</location>
        <topology evidence="1">Multi-pass membrane protein</topology>
    </subcellularLocation>
</comment>
<feature type="transmembrane region" description="Helical" evidence="6">
    <location>
        <begin position="290"/>
        <end position="308"/>
    </location>
</feature>
<keyword evidence="4 6" id="KW-0472">Membrane</keyword>
<evidence type="ECO:0000313" key="8">
    <source>
        <dbReference type="EMBL" id="KAK3323565.1"/>
    </source>
</evidence>
<feature type="domain" description="Major facilitator superfamily (MFS) profile" evidence="7">
    <location>
        <begin position="98"/>
        <end position="586"/>
    </location>
</feature>
<organism evidence="8 9">
    <name type="scientific">Cercophora scortea</name>
    <dbReference type="NCBI Taxonomy" id="314031"/>
    <lineage>
        <taxon>Eukaryota</taxon>
        <taxon>Fungi</taxon>
        <taxon>Dikarya</taxon>
        <taxon>Ascomycota</taxon>
        <taxon>Pezizomycotina</taxon>
        <taxon>Sordariomycetes</taxon>
        <taxon>Sordariomycetidae</taxon>
        <taxon>Sordariales</taxon>
        <taxon>Lasiosphaeriaceae</taxon>
        <taxon>Cercophora</taxon>
    </lineage>
</organism>
<comment type="caution">
    <text evidence="8">The sequence shown here is derived from an EMBL/GenBank/DDBJ whole genome shotgun (WGS) entry which is preliminary data.</text>
</comment>
<feature type="transmembrane region" description="Helical" evidence="6">
    <location>
        <begin position="363"/>
        <end position="387"/>
    </location>
</feature>
<sequence>MAAVVERSNRDKLVQPGLHVSQETWSDIDISHRNPKMHGTAITAQPGKAFPLTMDGADAEKAAPLDRDTHHLASSTDEQEDKQEPSSPTLPKARFFMLGTGLGFGLFLSMLDSSIVATSLYTIAADFKEIHGINWVALAYSLTYLSCPVLFARISDVIGRKEAFLAAFAIFIAFSLGCGFCRNLQQLIACRALQGVGGSGLYSLTMIIFPELTPDHQKQYVGGIIGIVVAVAGVLGPILGGILTEYASWRWVFWLNGPVGGLAALIFLLTWPDQKYLPVHDKRKWAEVDFLGSFLLIAAAVLIVFPFQNSSADVNEWSKAIFLAPLLFGIFSLFALFAWQFYSERRWHGERAAAIPLVLVRNHVYAATIMNSLCMGFPYLLSVYIFPNRFQVVNGQSPLYAGVMLLPMLGSTALGSAIGGVVNGKNNRLFETMVAACIFMLLGCGLETMASSDLAIEPKVLGFLSFIGFGFGLSAASSTMIAIFESPIREHAPAQAILAQVRTLGGSIGIAASSAILGIKTRSALAGVVTDAELAGLGSKVSNLSPEQWTAIRTAYTDAFREDMIICCAVLALGTVCSMGVYRRNRLSVQELEKRRHHEERQRKEIRASGTAFAQETA</sequence>
<dbReference type="InterPro" id="IPR011701">
    <property type="entry name" value="MFS"/>
</dbReference>
<feature type="transmembrane region" description="Helical" evidence="6">
    <location>
        <begin position="163"/>
        <end position="185"/>
    </location>
</feature>
<dbReference type="PROSITE" id="PS50850">
    <property type="entry name" value="MFS"/>
    <property type="match status" value="1"/>
</dbReference>
<feature type="transmembrane region" description="Helical" evidence="6">
    <location>
        <begin position="221"/>
        <end position="243"/>
    </location>
</feature>
<feature type="transmembrane region" description="Helical" evidence="6">
    <location>
        <begin position="496"/>
        <end position="519"/>
    </location>
</feature>
<keyword evidence="3 6" id="KW-1133">Transmembrane helix</keyword>
<reference evidence="8" key="1">
    <citation type="journal article" date="2023" name="Mol. Phylogenet. Evol.">
        <title>Genome-scale phylogeny and comparative genomics of the fungal order Sordariales.</title>
        <authorList>
            <person name="Hensen N."/>
            <person name="Bonometti L."/>
            <person name="Westerberg I."/>
            <person name="Brannstrom I.O."/>
            <person name="Guillou S."/>
            <person name="Cros-Aarteil S."/>
            <person name="Calhoun S."/>
            <person name="Haridas S."/>
            <person name="Kuo A."/>
            <person name="Mondo S."/>
            <person name="Pangilinan J."/>
            <person name="Riley R."/>
            <person name="LaButti K."/>
            <person name="Andreopoulos B."/>
            <person name="Lipzen A."/>
            <person name="Chen C."/>
            <person name="Yan M."/>
            <person name="Daum C."/>
            <person name="Ng V."/>
            <person name="Clum A."/>
            <person name="Steindorff A."/>
            <person name="Ohm R.A."/>
            <person name="Martin F."/>
            <person name="Silar P."/>
            <person name="Natvig D.O."/>
            <person name="Lalanne C."/>
            <person name="Gautier V."/>
            <person name="Ament-Velasquez S.L."/>
            <person name="Kruys A."/>
            <person name="Hutchinson M.I."/>
            <person name="Powell A.J."/>
            <person name="Barry K."/>
            <person name="Miller A.N."/>
            <person name="Grigoriev I.V."/>
            <person name="Debuchy R."/>
            <person name="Gladieux P."/>
            <person name="Hiltunen Thoren M."/>
            <person name="Johannesson H."/>
        </authorList>
    </citation>
    <scope>NUCLEOTIDE SEQUENCE</scope>
    <source>
        <strain evidence="8">SMH4131-1</strain>
    </source>
</reference>
<evidence type="ECO:0000256" key="1">
    <source>
        <dbReference type="ARBA" id="ARBA00004141"/>
    </source>
</evidence>
<dbReference type="Proteomes" id="UP001286456">
    <property type="component" value="Unassembled WGS sequence"/>
</dbReference>
<dbReference type="Gene3D" id="1.20.1720.10">
    <property type="entry name" value="Multidrug resistance protein D"/>
    <property type="match status" value="1"/>
</dbReference>
<dbReference type="Pfam" id="PF07690">
    <property type="entry name" value="MFS_1"/>
    <property type="match status" value="1"/>
</dbReference>
<evidence type="ECO:0000256" key="5">
    <source>
        <dbReference type="SAM" id="MobiDB-lite"/>
    </source>
</evidence>
<dbReference type="PANTHER" id="PTHR23501">
    <property type="entry name" value="MAJOR FACILITATOR SUPERFAMILY"/>
    <property type="match status" value="1"/>
</dbReference>
<dbReference type="PANTHER" id="PTHR23501:SF43">
    <property type="entry name" value="MULTIDRUG TRANSPORTER, PUTATIVE (AFU_ORTHOLOGUE AFUA_6G03040)-RELATED"/>
    <property type="match status" value="1"/>
</dbReference>
<feature type="transmembrane region" description="Helical" evidence="6">
    <location>
        <begin position="191"/>
        <end position="209"/>
    </location>
</feature>
<dbReference type="GO" id="GO:0005886">
    <property type="term" value="C:plasma membrane"/>
    <property type="evidence" value="ECO:0007669"/>
    <property type="project" value="TreeGrafter"/>
</dbReference>
<reference evidence="8" key="2">
    <citation type="submission" date="2023-06" db="EMBL/GenBank/DDBJ databases">
        <authorList>
            <consortium name="Lawrence Berkeley National Laboratory"/>
            <person name="Haridas S."/>
            <person name="Hensen N."/>
            <person name="Bonometti L."/>
            <person name="Westerberg I."/>
            <person name="Brannstrom I.O."/>
            <person name="Guillou S."/>
            <person name="Cros-Aarteil S."/>
            <person name="Calhoun S."/>
            <person name="Kuo A."/>
            <person name="Mondo S."/>
            <person name="Pangilinan J."/>
            <person name="Riley R."/>
            <person name="Labutti K."/>
            <person name="Andreopoulos B."/>
            <person name="Lipzen A."/>
            <person name="Chen C."/>
            <person name="Yanf M."/>
            <person name="Daum C."/>
            <person name="Ng V."/>
            <person name="Clum A."/>
            <person name="Steindorff A."/>
            <person name="Ohm R."/>
            <person name="Martin F."/>
            <person name="Silar P."/>
            <person name="Natvig D."/>
            <person name="Lalanne C."/>
            <person name="Gautier V."/>
            <person name="Ament-Velasquez S.L."/>
            <person name="Kruys A."/>
            <person name="Hutchinson M.I."/>
            <person name="Powell A.J."/>
            <person name="Barry K."/>
            <person name="Miller A.N."/>
            <person name="Grigoriev I.V."/>
            <person name="Debuchy R."/>
            <person name="Gladieux P."/>
            <person name="Thoren M.H."/>
            <person name="Johannesson H."/>
        </authorList>
    </citation>
    <scope>NUCLEOTIDE SEQUENCE</scope>
    <source>
        <strain evidence="8">SMH4131-1</strain>
    </source>
</reference>
<dbReference type="EMBL" id="JAUEPO010000004">
    <property type="protein sequence ID" value="KAK3323565.1"/>
    <property type="molecule type" value="Genomic_DNA"/>
</dbReference>
<evidence type="ECO:0000256" key="6">
    <source>
        <dbReference type="SAM" id="Phobius"/>
    </source>
</evidence>
<feature type="transmembrane region" description="Helical" evidence="6">
    <location>
        <begin position="133"/>
        <end position="151"/>
    </location>
</feature>
<dbReference type="Gene3D" id="1.20.1250.20">
    <property type="entry name" value="MFS general substrate transporter like domains"/>
    <property type="match status" value="1"/>
</dbReference>
<evidence type="ECO:0000256" key="4">
    <source>
        <dbReference type="ARBA" id="ARBA00023136"/>
    </source>
</evidence>
<dbReference type="GO" id="GO:0022857">
    <property type="term" value="F:transmembrane transporter activity"/>
    <property type="evidence" value="ECO:0007669"/>
    <property type="project" value="InterPro"/>
</dbReference>
<feature type="transmembrane region" description="Helical" evidence="6">
    <location>
        <begin position="320"/>
        <end position="342"/>
    </location>
</feature>
<evidence type="ECO:0000256" key="2">
    <source>
        <dbReference type="ARBA" id="ARBA00022692"/>
    </source>
</evidence>
<feature type="transmembrane region" description="Helical" evidence="6">
    <location>
        <begin position="249"/>
        <end position="269"/>
    </location>
</feature>
<evidence type="ECO:0000259" key="7">
    <source>
        <dbReference type="PROSITE" id="PS50850"/>
    </source>
</evidence>
<evidence type="ECO:0000256" key="3">
    <source>
        <dbReference type="ARBA" id="ARBA00022989"/>
    </source>
</evidence>
<keyword evidence="2 6" id="KW-0812">Transmembrane</keyword>
<gene>
    <name evidence="8" type="ORF">B0T19DRAFT_208619</name>
</gene>
<evidence type="ECO:0000313" key="9">
    <source>
        <dbReference type="Proteomes" id="UP001286456"/>
    </source>
</evidence>
<feature type="transmembrane region" description="Helical" evidence="6">
    <location>
        <begin position="95"/>
        <end position="121"/>
    </location>
</feature>
<dbReference type="SUPFAM" id="SSF103473">
    <property type="entry name" value="MFS general substrate transporter"/>
    <property type="match status" value="1"/>
</dbReference>
<protein>
    <submittedName>
        <fullName evidence="8">Major facilitator superfamily transporter</fullName>
    </submittedName>
</protein>